<proteinExistence type="predicted"/>
<dbReference type="EMBL" id="DVIQ01000049">
    <property type="protein sequence ID" value="HIS31659.1"/>
    <property type="molecule type" value="Genomic_DNA"/>
</dbReference>
<protein>
    <submittedName>
        <fullName evidence="1">Uncharacterized protein</fullName>
    </submittedName>
</protein>
<reference evidence="1" key="1">
    <citation type="submission" date="2020-10" db="EMBL/GenBank/DDBJ databases">
        <authorList>
            <person name="Gilroy R."/>
        </authorList>
    </citation>
    <scope>NUCLEOTIDE SEQUENCE</scope>
    <source>
        <strain evidence="1">CHK190-19873</strain>
    </source>
</reference>
<evidence type="ECO:0000313" key="2">
    <source>
        <dbReference type="Proteomes" id="UP000823935"/>
    </source>
</evidence>
<comment type="caution">
    <text evidence="1">The sequence shown here is derived from an EMBL/GenBank/DDBJ whole genome shotgun (WGS) entry which is preliminary data.</text>
</comment>
<reference evidence="1" key="2">
    <citation type="journal article" date="2021" name="PeerJ">
        <title>Extensive microbial diversity within the chicken gut microbiome revealed by metagenomics and culture.</title>
        <authorList>
            <person name="Gilroy R."/>
            <person name="Ravi A."/>
            <person name="Getino M."/>
            <person name="Pursley I."/>
            <person name="Horton D.L."/>
            <person name="Alikhan N.F."/>
            <person name="Baker D."/>
            <person name="Gharbi K."/>
            <person name="Hall N."/>
            <person name="Watson M."/>
            <person name="Adriaenssens E.M."/>
            <person name="Foster-Nyarko E."/>
            <person name="Jarju S."/>
            <person name="Secka A."/>
            <person name="Antonio M."/>
            <person name="Oren A."/>
            <person name="Chaudhuri R.R."/>
            <person name="La Ragione R."/>
            <person name="Hildebrand F."/>
            <person name="Pallen M.J."/>
        </authorList>
    </citation>
    <scope>NUCLEOTIDE SEQUENCE</scope>
    <source>
        <strain evidence="1">CHK190-19873</strain>
    </source>
</reference>
<name>A0A9D1ESZ9_9FIRM</name>
<dbReference type="AlphaFoldDB" id="A0A9D1ESZ9"/>
<evidence type="ECO:0000313" key="1">
    <source>
        <dbReference type="EMBL" id="HIS31659.1"/>
    </source>
</evidence>
<gene>
    <name evidence="1" type="ORF">IAB44_08975</name>
</gene>
<organism evidence="1 2">
    <name type="scientific">Candidatus Limivivens intestinipullorum</name>
    <dbReference type="NCBI Taxonomy" id="2840858"/>
    <lineage>
        <taxon>Bacteria</taxon>
        <taxon>Bacillati</taxon>
        <taxon>Bacillota</taxon>
        <taxon>Clostridia</taxon>
        <taxon>Lachnospirales</taxon>
        <taxon>Lachnospiraceae</taxon>
        <taxon>Lachnospiraceae incertae sedis</taxon>
        <taxon>Candidatus Limivivens</taxon>
    </lineage>
</organism>
<accession>A0A9D1ESZ9</accession>
<dbReference type="Proteomes" id="UP000823935">
    <property type="component" value="Unassembled WGS sequence"/>
</dbReference>
<sequence length="142" mass="16116">MEATLPVSIAEERFEPAVVSVGSFLLGYCVHLAKALRAKCGLPAFALVDRGGELVHAYNIKWTPDKGKLYFDARGITDRSDLFIEPFQGLPDLKETALDTVLETVPQWTFMEDEVSDAMVRWFVENYTDIWRMKENKDSPID</sequence>